<proteinExistence type="predicted"/>
<keyword evidence="1" id="KW-0436">Ligase</keyword>
<name>A0A2H5BH90_9CAUD</name>
<gene>
    <name evidence="1" type="ORF">THALASSA_178</name>
</gene>
<dbReference type="Proteomes" id="UP000240962">
    <property type="component" value="Segment"/>
</dbReference>
<evidence type="ECO:0000313" key="1">
    <source>
        <dbReference type="EMBL" id="AUG85357.1"/>
    </source>
</evidence>
<dbReference type="GO" id="GO:0016874">
    <property type="term" value="F:ligase activity"/>
    <property type="evidence" value="ECO:0007669"/>
    <property type="project" value="UniProtKB-KW"/>
</dbReference>
<sequence>MKFNVQDLIDRGLVKAKEYDNGLKVLKYDRSVFFKNLWHLDERLLECRGRVVDADWNVIVNPFKKVFNYGENGTGNELRKDCLYREVHKLNGFLGCVTRSSEYGMLYSTTGTLDSTYAGMVKEMFLEHTRNIDEIHPDFTMMFEVCHEDDPHIVPEQVGLYLIGCRHTGEGEECEEEQFTEKELDKLARAFGWRRPEHRLDTLENILARAKVSKTEGVMVCSALNDEHLFKYKTPHYLSKKLLMRLGKAKVEKLFEAPDMFKQWLKDEEFFGIVDYILANMDKEEWLALGEQGRRKFMEDWFDKNNAF</sequence>
<organism evidence="1 2">
    <name type="scientific">Vibrio phage Thalassa</name>
    <dbReference type="NCBI Taxonomy" id="2570301"/>
    <lineage>
        <taxon>Viruses</taxon>
        <taxon>Duplodnaviria</taxon>
        <taxon>Heunggongvirae</taxon>
        <taxon>Uroviricota</taxon>
        <taxon>Caudoviricetes</taxon>
        <taxon>Demerecviridae</taxon>
        <taxon>Ermolyevavirinae</taxon>
        <taxon>Thalassavirus</taxon>
        <taxon>Thalassavirus thalassa</taxon>
    </lineage>
</organism>
<reference evidence="2" key="1">
    <citation type="submission" date="2017-12" db="EMBL/GenBank/DDBJ databases">
        <authorList>
            <person name="Page C.L."/>
            <person name="McFadden E.F."/>
            <person name="Syed A.X."/>
            <person name="Lafty E.M."/>
            <person name="Hyatt D.A."/>
            <person name="Farronato D.M."/>
            <person name="Dong S.Z."/>
            <person name="Apostolopoulos E.L."/>
            <person name="Broussard G.W."/>
        </authorList>
    </citation>
    <scope>NUCLEOTIDE SEQUENCE [LARGE SCALE GENOMIC DNA]</scope>
</reference>
<keyword evidence="2" id="KW-1185">Reference proteome</keyword>
<evidence type="ECO:0000313" key="2">
    <source>
        <dbReference type="Proteomes" id="UP000240962"/>
    </source>
</evidence>
<dbReference type="EMBL" id="MG649967">
    <property type="protein sequence ID" value="AUG85357.1"/>
    <property type="molecule type" value="Genomic_DNA"/>
</dbReference>
<accession>A0A2H5BH90</accession>
<protein>
    <submittedName>
        <fullName evidence="1">Putative RNA ligase/tail attachment protein</fullName>
    </submittedName>
</protein>